<organism evidence="7 8">
    <name type="scientific">Roseomonas populi</name>
    <dbReference type="NCBI Taxonomy" id="3121582"/>
    <lineage>
        <taxon>Bacteria</taxon>
        <taxon>Pseudomonadati</taxon>
        <taxon>Pseudomonadota</taxon>
        <taxon>Alphaproteobacteria</taxon>
        <taxon>Acetobacterales</taxon>
        <taxon>Roseomonadaceae</taxon>
        <taxon>Roseomonas</taxon>
    </lineage>
</organism>
<evidence type="ECO:0000313" key="8">
    <source>
        <dbReference type="Proteomes" id="UP001524642"/>
    </source>
</evidence>
<evidence type="ECO:0000256" key="2">
    <source>
        <dbReference type="ARBA" id="ARBA00005695"/>
    </source>
</evidence>
<dbReference type="InterPro" id="IPR030678">
    <property type="entry name" value="Peptide/Ni-bd"/>
</dbReference>
<dbReference type="PANTHER" id="PTHR30290:SF9">
    <property type="entry name" value="OLIGOPEPTIDE-BINDING PROTEIN APPA"/>
    <property type="match status" value="1"/>
</dbReference>
<comment type="similarity">
    <text evidence="2">Belongs to the bacterial solute-binding protein 5 family.</text>
</comment>
<dbReference type="PANTHER" id="PTHR30290">
    <property type="entry name" value="PERIPLASMIC BINDING COMPONENT OF ABC TRANSPORTER"/>
    <property type="match status" value="1"/>
</dbReference>
<feature type="domain" description="Solute-binding protein family 5" evidence="6">
    <location>
        <begin position="71"/>
        <end position="439"/>
    </location>
</feature>
<dbReference type="CDD" id="cd08498">
    <property type="entry name" value="PBP2_NikA_DppA_OppA_like_2"/>
    <property type="match status" value="1"/>
</dbReference>
<evidence type="ECO:0000313" key="7">
    <source>
        <dbReference type="EMBL" id="MCR0982781.1"/>
    </source>
</evidence>
<evidence type="ECO:0000256" key="3">
    <source>
        <dbReference type="ARBA" id="ARBA00022448"/>
    </source>
</evidence>
<evidence type="ECO:0000256" key="1">
    <source>
        <dbReference type="ARBA" id="ARBA00004418"/>
    </source>
</evidence>
<sequence length="528" mass="58176">MQRRSILAAAASLAALPASLPRGARAAGTDLEIGLGGAFTTIDPHFFHATPNHTVAMHMFERLVDRTPDGKLVPVLAESWKSVTDTLWEFKLRPGVKFHDGGELTADDVVFTFERAPNVPNSPGGFGTFLRAVSRVEVADPLTLRVHTHQPAPDLLLNLTYVGILSRRAGEGATTADYNSGKAAIGTGPYRFVSFTPGSRVELRRFDGWWGPKQPWEKVTLRLLSNPAARSAALLSGDVGVIDTPSVSDLPKLRSDPQVTVAAVGGIRCMYLVPDFSREGESPFVLGNNGQPLPKNPFRDRRVREALSCSIQRPALADRIMLNTAAPTNQWMPEGGYSYAPGVQVPEYNPNRARQLLAEAGLGQGFRLTLHTPNDRYPNDARLAQAVAQMWTRIGVQTTVEALPWSSFFGRGTRQEFSMALWGWGSPTFEGGYMLTNCIATQDKSRNRGSYNYGLYSNPELDRFIFEAVEEMDAAKRERLLIGATERAMADVPIMPILMLENLWATRKDISIQPRRDERTLAMDIKPA</sequence>
<dbReference type="SUPFAM" id="SSF53850">
    <property type="entry name" value="Periplasmic binding protein-like II"/>
    <property type="match status" value="1"/>
</dbReference>
<dbReference type="Proteomes" id="UP001524642">
    <property type="component" value="Unassembled WGS sequence"/>
</dbReference>
<evidence type="ECO:0000259" key="6">
    <source>
        <dbReference type="Pfam" id="PF00496"/>
    </source>
</evidence>
<dbReference type="Gene3D" id="3.40.190.10">
    <property type="entry name" value="Periplasmic binding protein-like II"/>
    <property type="match status" value="1"/>
</dbReference>
<dbReference type="InterPro" id="IPR039424">
    <property type="entry name" value="SBP_5"/>
</dbReference>
<proteinExistence type="inferred from homology"/>
<comment type="caution">
    <text evidence="7">The sequence shown here is derived from an EMBL/GenBank/DDBJ whole genome shotgun (WGS) entry which is preliminary data.</text>
</comment>
<keyword evidence="3" id="KW-0813">Transport</keyword>
<name>A0ABT1X3V6_9PROT</name>
<feature type="chain" id="PRO_5045527062" evidence="5">
    <location>
        <begin position="27"/>
        <end position="528"/>
    </location>
</feature>
<dbReference type="Gene3D" id="3.90.76.10">
    <property type="entry name" value="Dipeptide-binding Protein, Domain 1"/>
    <property type="match status" value="1"/>
</dbReference>
<dbReference type="PIRSF" id="PIRSF002741">
    <property type="entry name" value="MppA"/>
    <property type="match status" value="1"/>
</dbReference>
<protein>
    <submittedName>
        <fullName evidence="7">ABC transporter substrate-binding protein</fullName>
    </submittedName>
</protein>
<keyword evidence="8" id="KW-1185">Reference proteome</keyword>
<feature type="signal peptide" evidence="5">
    <location>
        <begin position="1"/>
        <end position="26"/>
    </location>
</feature>
<evidence type="ECO:0000256" key="5">
    <source>
        <dbReference type="SAM" id="SignalP"/>
    </source>
</evidence>
<reference evidence="7 8" key="1">
    <citation type="submission" date="2022-06" db="EMBL/GenBank/DDBJ databases">
        <title>Roseomonas CN29.</title>
        <authorList>
            <person name="Cheng Y."/>
            <person name="He X."/>
        </authorList>
    </citation>
    <scope>NUCLEOTIDE SEQUENCE [LARGE SCALE GENOMIC DNA]</scope>
    <source>
        <strain evidence="7 8">CN29</strain>
    </source>
</reference>
<dbReference type="RefSeq" id="WP_257716442.1">
    <property type="nucleotide sequence ID" value="NZ_JANJOU010000008.1"/>
</dbReference>
<gene>
    <name evidence="7" type="ORF">NRP21_12050</name>
</gene>
<comment type="subcellular location">
    <subcellularLocation>
        <location evidence="1">Periplasm</location>
    </subcellularLocation>
</comment>
<dbReference type="Pfam" id="PF00496">
    <property type="entry name" value="SBP_bac_5"/>
    <property type="match status" value="1"/>
</dbReference>
<dbReference type="InterPro" id="IPR000914">
    <property type="entry name" value="SBP_5_dom"/>
</dbReference>
<dbReference type="EMBL" id="JANJOU010000008">
    <property type="protein sequence ID" value="MCR0982781.1"/>
    <property type="molecule type" value="Genomic_DNA"/>
</dbReference>
<accession>A0ABT1X3V6</accession>
<keyword evidence="4 5" id="KW-0732">Signal</keyword>
<dbReference type="Gene3D" id="3.10.105.10">
    <property type="entry name" value="Dipeptide-binding Protein, Domain 3"/>
    <property type="match status" value="1"/>
</dbReference>
<evidence type="ECO:0000256" key="4">
    <source>
        <dbReference type="ARBA" id="ARBA00022729"/>
    </source>
</evidence>